<dbReference type="STRING" id="43775.SAMN04489760_107108"/>
<dbReference type="GO" id="GO:0010181">
    <property type="term" value="F:FMN binding"/>
    <property type="evidence" value="ECO:0007669"/>
    <property type="project" value="InterPro"/>
</dbReference>
<dbReference type="InterPro" id="IPR008254">
    <property type="entry name" value="Flavodoxin/NO_synth"/>
</dbReference>
<dbReference type="InterPro" id="IPR029039">
    <property type="entry name" value="Flavoprotein-like_sf"/>
</dbReference>
<evidence type="ECO:0000313" key="2">
    <source>
        <dbReference type="EMBL" id="SEM23680.1"/>
    </source>
</evidence>
<reference evidence="2 3" key="1">
    <citation type="submission" date="2016-10" db="EMBL/GenBank/DDBJ databases">
        <authorList>
            <person name="de Groot N.N."/>
        </authorList>
    </citation>
    <scope>NUCLEOTIDE SEQUENCE [LARGE SCALE GENOMIC DNA]</scope>
    <source>
        <strain evidence="2 3">DSM 8423</strain>
    </source>
</reference>
<keyword evidence="3" id="KW-1185">Reference proteome</keyword>
<dbReference type="PROSITE" id="PS50902">
    <property type="entry name" value="FLAVODOXIN_LIKE"/>
    <property type="match status" value="1"/>
</dbReference>
<organism evidence="2 3">
    <name type="scientific">Syntrophus gentianae</name>
    <dbReference type="NCBI Taxonomy" id="43775"/>
    <lineage>
        <taxon>Bacteria</taxon>
        <taxon>Pseudomonadati</taxon>
        <taxon>Thermodesulfobacteriota</taxon>
        <taxon>Syntrophia</taxon>
        <taxon>Syntrophales</taxon>
        <taxon>Syntrophaceae</taxon>
        <taxon>Syntrophus</taxon>
    </lineage>
</organism>
<dbReference type="InterPro" id="IPR026816">
    <property type="entry name" value="Flavodoxin_dom"/>
</dbReference>
<dbReference type="PANTHER" id="PTHR43717">
    <property type="entry name" value="ANAEROBIC NITRIC OXIDE REDUCTASE FLAVORUBREDOXIN"/>
    <property type="match status" value="1"/>
</dbReference>
<gene>
    <name evidence="2" type="ORF">SAMN04489760_107108</name>
</gene>
<protein>
    <submittedName>
        <fullName evidence="2">Flavodoxin domain-containing protein</fullName>
    </submittedName>
</protein>
<dbReference type="SUPFAM" id="SSF52218">
    <property type="entry name" value="Flavoproteins"/>
    <property type="match status" value="1"/>
</dbReference>
<proteinExistence type="predicted"/>
<dbReference type="RefSeq" id="WP_093882966.1">
    <property type="nucleotide sequence ID" value="NZ_FOBS01000007.1"/>
</dbReference>
<dbReference type="AlphaFoldDB" id="A0A1H7WQ61"/>
<dbReference type="OrthoDB" id="9790745at2"/>
<name>A0A1H7WQ61_9BACT</name>
<sequence>MKKALVIYSTRSNETGRLAELIEVGIKSEGIDVMVAKVSEIEKKGIQLENCDALVLGSPTYKGEMLQEMKTFLFTLEAADLSSKVGGAFGAFGWSGEASRRIFDTMKNIFKMKMVDKPLRVKSSSETGGAIEAKKYGRDIAKIVRYGREIARMMQ</sequence>
<dbReference type="Proteomes" id="UP000198744">
    <property type="component" value="Unassembled WGS sequence"/>
</dbReference>
<evidence type="ECO:0000259" key="1">
    <source>
        <dbReference type="PROSITE" id="PS50902"/>
    </source>
</evidence>
<dbReference type="Gene3D" id="3.40.50.360">
    <property type="match status" value="1"/>
</dbReference>
<evidence type="ECO:0000313" key="3">
    <source>
        <dbReference type="Proteomes" id="UP000198744"/>
    </source>
</evidence>
<dbReference type="Pfam" id="PF12724">
    <property type="entry name" value="Flavodoxin_5"/>
    <property type="match status" value="1"/>
</dbReference>
<dbReference type="EMBL" id="FOBS01000007">
    <property type="protein sequence ID" value="SEM23680.1"/>
    <property type="molecule type" value="Genomic_DNA"/>
</dbReference>
<dbReference type="PANTHER" id="PTHR43717:SF1">
    <property type="entry name" value="ANAEROBIC NITRIC OXIDE REDUCTASE FLAVORUBREDOXIN"/>
    <property type="match status" value="1"/>
</dbReference>
<feature type="domain" description="Flavodoxin-like" evidence="1">
    <location>
        <begin position="4"/>
        <end position="141"/>
    </location>
</feature>
<accession>A0A1H7WQ61</accession>